<reference evidence="2 3" key="1">
    <citation type="journal article" date="2016" name="Environ. Microbiol.">
        <title>Genomic resolution of a cold subsurface aquifer community provides metabolic insights for novel microbes adapted to high CO concentrations.</title>
        <authorList>
            <person name="Probst A.J."/>
            <person name="Castelle C.J."/>
            <person name="Singh A."/>
            <person name="Brown C.T."/>
            <person name="Anantharaman K."/>
            <person name="Sharon I."/>
            <person name="Hug L.A."/>
            <person name="Burstein D."/>
            <person name="Emerson J.B."/>
            <person name="Thomas B.C."/>
            <person name="Banfield J.F."/>
        </authorList>
    </citation>
    <scope>NUCLEOTIDE SEQUENCE [LARGE SCALE GENOMIC DNA]</scope>
    <source>
        <strain evidence="2">CG1_02_37_44</strain>
    </source>
</reference>
<feature type="transmembrane region" description="Helical" evidence="1">
    <location>
        <begin position="37"/>
        <end position="58"/>
    </location>
</feature>
<organism evidence="2 3">
    <name type="scientific">Candidatus Falkowbacteria bacterium CG1_02_37_44</name>
    <dbReference type="NCBI Taxonomy" id="1805146"/>
    <lineage>
        <taxon>Bacteria</taxon>
        <taxon>Candidatus Falkowiibacteriota</taxon>
    </lineage>
</organism>
<dbReference type="SUPFAM" id="SSF81330">
    <property type="entry name" value="Gated mechanosensitive channel"/>
    <property type="match status" value="1"/>
</dbReference>
<name>A0A1J4TCE0_9BACT</name>
<comment type="caution">
    <text evidence="2">The sequence shown here is derived from an EMBL/GenBank/DDBJ whole genome shotgun (WGS) entry which is preliminary data.</text>
</comment>
<evidence type="ECO:0008006" key="4">
    <source>
        <dbReference type="Google" id="ProtNLM"/>
    </source>
</evidence>
<proteinExistence type="predicted"/>
<gene>
    <name evidence="2" type="ORF">AUJ27_00695</name>
</gene>
<dbReference type="STRING" id="1805146.AUJ27_00695"/>
<dbReference type="Gene3D" id="1.10.1200.120">
    <property type="entry name" value="Large-conductance mechanosensitive channel, MscL, domain 1"/>
    <property type="match status" value="1"/>
</dbReference>
<dbReference type="Proteomes" id="UP000183192">
    <property type="component" value="Unassembled WGS sequence"/>
</dbReference>
<evidence type="ECO:0000256" key="1">
    <source>
        <dbReference type="SAM" id="Phobius"/>
    </source>
</evidence>
<dbReference type="Pfam" id="PF01741">
    <property type="entry name" value="MscL"/>
    <property type="match status" value="1"/>
</dbReference>
<evidence type="ECO:0000313" key="3">
    <source>
        <dbReference type="Proteomes" id="UP000183192"/>
    </source>
</evidence>
<keyword evidence="1" id="KW-1133">Transmembrane helix</keyword>
<accession>A0A1J4TCE0</accession>
<protein>
    <recommendedName>
        <fullName evidence="4">Large conductance mechanosensitive channel protein MscL</fullName>
    </recommendedName>
</protein>
<evidence type="ECO:0000313" key="2">
    <source>
        <dbReference type="EMBL" id="OIO08477.1"/>
    </source>
</evidence>
<dbReference type="EMBL" id="MNUU01000011">
    <property type="protein sequence ID" value="OIO08477.1"/>
    <property type="molecule type" value="Genomic_DNA"/>
</dbReference>
<sequence length="71" mass="8203">MVDTIVKGLFTPLIQLIIPGEKFQNFAFYIKDVKFDIGSILSALLTFLIVLTFLYIIIKKILKKEDLIKKK</sequence>
<dbReference type="InterPro" id="IPR037673">
    <property type="entry name" value="MSC/AndL"/>
</dbReference>
<dbReference type="InterPro" id="IPR036019">
    <property type="entry name" value="MscL_channel"/>
</dbReference>
<keyword evidence="1" id="KW-0472">Membrane</keyword>
<keyword evidence="1" id="KW-0812">Transmembrane</keyword>
<dbReference type="AlphaFoldDB" id="A0A1J4TCE0"/>